<evidence type="ECO:0000256" key="5">
    <source>
        <dbReference type="ARBA" id="ARBA00023098"/>
    </source>
</evidence>
<name>A0A1I0N298_9RHOB</name>
<keyword evidence="8" id="KW-1185">Reference proteome</keyword>
<keyword evidence="5" id="KW-0443">Lipid metabolism</keyword>
<evidence type="ECO:0000256" key="2">
    <source>
        <dbReference type="ARBA" id="ARBA00022603"/>
    </source>
</evidence>
<dbReference type="InterPro" id="IPR050723">
    <property type="entry name" value="CFA/CMAS"/>
</dbReference>
<dbReference type="Proteomes" id="UP000199167">
    <property type="component" value="Unassembled WGS sequence"/>
</dbReference>
<dbReference type="GO" id="GO:0008168">
    <property type="term" value="F:methyltransferase activity"/>
    <property type="evidence" value="ECO:0007669"/>
    <property type="project" value="UniProtKB-KW"/>
</dbReference>
<evidence type="ECO:0000256" key="4">
    <source>
        <dbReference type="ARBA" id="ARBA00022691"/>
    </source>
</evidence>
<dbReference type="SUPFAM" id="SSF53335">
    <property type="entry name" value="S-adenosyl-L-methionine-dependent methyltransferases"/>
    <property type="match status" value="1"/>
</dbReference>
<dbReference type="PANTHER" id="PTHR43667:SF1">
    <property type="entry name" value="CYCLOPROPANE-FATTY-ACYL-PHOSPHOLIPID SYNTHASE"/>
    <property type="match status" value="1"/>
</dbReference>
<organism evidence="7 8">
    <name type="scientific">Cognatiyoonia koreensis</name>
    <dbReference type="NCBI Taxonomy" id="364200"/>
    <lineage>
        <taxon>Bacteria</taxon>
        <taxon>Pseudomonadati</taxon>
        <taxon>Pseudomonadota</taxon>
        <taxon>Alphaproteobacteria</taxon>
        <taxon>Rhodobacterales</taxon>
        <taxon>Paracoccaceae</taxon>
        <taxon>Cognatiyoonia</taxon>
    </lineage>
</organism>
<dbReference type="PIRSF" id="PIRSF003085">
    <property type="entry name" value="CMAS"/>
    <property type="match status" value="1"/>
</dbReference>
<keyword evidence="3" id="KW-0808">Transferase</keyword>
<evidence type="ECO:0000259" key="6">
    <source>
        <dbReference type="Pfam" id="PF25371"/>
    </source>
</evidence>
<dbReference type="InterPro" id="IPR057206">
    <property type="entry name" value="DUF7884"/>
</dbReference>
<dbReference type="CDD" id="cd02440">
    <property type="entry name" value="AdoMet_MTases"/>
    <property type="match status" value="1"/>
</dbReference>
<dbReference type="PANTHER" id="PTHR43667">
    <property type="entry name" value="CYCLOPROPANE-FATTY-ACYL-PHOSPHOLIPID SYNTHASE"/>
    <property type="match status" value="1"/>
</dbReference>
<evidence type="ECO:0000256" key="3">
    <source>
        <dbReference type="ARBA" id="ARBA00022679"/>
    </source>
</evidence>
<feature type="domain" description="DUF7884" evidence="6">
    <location>
        <begin position="9"/>
        <end position="74"/>
    </location>
</feature>
<evidence type="ECO:0000313" key="7">
    <source>
        <dbReference type="EMBL" id="SEV95174.1"/>
    </source>
</evidence>
<dbReference type="InterPro" id="IPR029063">
    <property type="entry name" value="SAM-dependent_MTases_sf"/>
</dbReference>
<dbReference type="EMBL" id="FOIZ01000001">
    <property type="protein sequence ID" value="SEV95174.1"/>
    <property type="molecule type" value="Genomic_DNA"/>
</dbReference>
<gene>
    <name evidence="7" type="ORF">SAMN04488515_0376</name>
</gene>
<dbReference type="Pfam" id="PF02353">
    <property type="entry name" value="CMAS"/>
    <property type="match status" value="1"/>
</dbReference>
<dbReference type="InterPro" id="IPR003333">
    <property type="entry name" value="CMAS"/>
</dbReference>
<dbReference type="RefSeq" id="WP_242650460.1">
    <property type="nucleotide sequence ID" value="NZ_FOIZ01000001.1"/>
</dbReference>
<dbReference type="Pfam" id="PF25371">
    <property type="entry name" value="DUF7884"/>
    <property type="match status" value="1"/>
</dbReference>
<evidence type="ECO:0000256" key="1">
    <source>
        <dbReference type="ARBA" id="ARBA00010815"/>
    </source>
</evidence>
<keyword evidence="2" id="KW-0489">Methyltransferase</keyword>
<keyword evidence="4" id="KW-0949">S-adenosyl-L-methionine</keyword>
<dbReference type="AlphaFoldDB" id="A0A1I0N298"/>
<protein>
    <submittedName>
        <fullName evidence="7">Cyclopropane-fatty-acyl-phospholipid synthase</fullName>
    </submittedName>
</protein>
<proteinExistence type="inferred from homology"/>
<dbReference type="GO" id="GO:0008610">
    <property type="term" value="P:lipid biosynthetic process"/>
    <property type="evidence" value="ECO:0007669"/>
    <property type="project" value="InterPro"/>
</dbReference>
<dbReference type="Gene3D" id="3.40.50.150">
    <property type="entry name" value="Vaccinia Virus protein VP39"/>
    <property type="match status" value="1"/>
</dbReference>
<accession>A0A1I0N298</accession>
<dbReference type="GO" id="GO:0032259">
    <property type="term" value="P:methylation"/>
    <property type="evidence" value="ECO:0007669"/>
    <property type="project" value="UniProtKB-KW"/>
</dbReference>
<sequence>MDFWERMLDQTLSRMITEGTLDVTYFSGTRKSYGRNTRVQADMRLRDDRIARALCLRSEMALGEGYVDGQIETDDLFAMQSVLLMNKGMDNLPLPARILFRMQFAARRFIQANTPVSARRNAAHHYDLTDELFALFLDEDRQYTCAYFSEPGMTLEEAQTAKRHHIARKLLIEPGMRVLDIGCGWGGMGRTLARDYGAKVTGITLSVNQAEYANARAKDEGLDAVYHLLDYRKMQDSFDRIVTVGMLEHVGLPQFKNYFGQVKTLLKPDGVALTHCVMRNTPPSLPSGWLVKYVFPGGYAPALSEVMPVMEKAGLKITDMEIWRGHYAKTLHEWAARTKANAKRIVEMHDEKFLRMWLYYLEGAEAIFYYGDQCNFQLQMAHNIFDVPVTRDYMADATDIRMMEPPF</sequence>
<dbReference type="STRING" id="364200.SAMN04488515_0376"/>
<evidence type="ECO:0000313" key="8">
    <source>
        <dbReference type="Proteomes" id="UP000199167"/>
    </source>
</evidence>
<comment type="similarity">
    <text evidence="1">Belongs to the CFA/CMAS family.</text>
</comment>
<reference evidence="7 8" key="1">
    <citation type="submission" date="2016-10" db="EMBL/GenBank/DDBJ databases">
        <authorList>
            <person name="de Groot N.N."/>
        </authorList>
    </citation>
    <scope>NUCLEOTIDE SEQUENCE [LARGE SCALE GENOMIC DNA]</scope>
    <source>
        <strain evidence="7 8">DSM 17925</strain>
    </source>
</reference>